<dbReference type="SUPFAM" id="SSF55550">
    <property type="entry name" value="SH2 domain"/>
    <property type="match status" value="1"/>
</dbReference>
<reference evidence="7 8" key="1">
    <citation type="submission" date="2024-08" db="EMBL/GenBank/DDBJ databases">
        <title>Gnathostoma spinigerum genome.</title>
        <authorList>
            <person name="Gonzalez-Bertolin B."/>
            <person name="Monzon S."/>
            <person name="Zaballos A."/>
            <person name="Jimenez P."/>
            <person name="Dekumyoy P."/>
            <person name="Varona S."/>
            <person name="Cuesta I."/>
            <person name="Sumanam S."/>
            <person name="Adisakwattana P."/>
            <person name="Gasser R.B."/>
            <person name="Hernandez-Gonzalez A."/>
            <person name="Young N.D."/>
            <person name="Perteguer M.J."/>
        </authorList>
    </citation>
    <scope>NUCLEOTIDE SEQUENCE [LARGE SCALE GENOMIC DNA]</scope>
    <source>
        <strain evidence="7">AL3</strain>
        <tissue evidence="7">Liver</tissue>
    </source>
</reference>
<dbReference type="PRINTS" id="PR00452">
    <property type="entry name" value="SH3DOMAIN"/>
</dbReference>
<dbReference type="Pfam" id="PF07653">
    <property type="entry name" value="SH3_2"/>
    <property type="match status" value="1"/>
</dbReference>
<dbReference type="PROSITE" id="PS50002">
    <property type="entry name" value="SH3"/>
    <property type="match status" value="2"/>
</dbReference>
<name>A0ABD6EF30_9BILA</name>
<protein>
    <submittedName>
        <fullName evidence="7">Uncharacterized protein</fullName>
    </submittedName>
</protein>
<sequence length="292" mass="32836">MSLLGSASSFDPYSWKNFFFRVNREEANRLLSSSSVGLGTFLIRESTSPGSYALSVREDMKGDQQVRHYLIEPIESDDGKLSVKIAEQQFVDIPALLNYFKMRNLANVSLVRPLAKPTLEKMVCLYTFNGEEPEDLPFKKDEILEIIGKPQDEWWEARNALGNTGLVPATYLIRYEDWLTHRNSPDSSSLSSENRLSSTSATSENNDILCASASSPSTFNIQTPCMARVILDRRPNVYDTEALRIKKGEVIKVTNIYPSGICDGVLNGKKGTFPFTYVEFLLDNTLDPPHML</sequence>
<dbReference type="PRINTS" id="PR00401">
    <property type="entry name" value="SH2DOMAIN"/>
</dbReference>
<dbReference type="Proteomes" id="UP001608902">
    <property type="component" value="Unassembled WGS sequence"/>
</dbReference>
<keyword evidence="1 4" id="KW-0728">SH3 domain</keyword>
<dbReference type="InterPro" id="IPR036860">
    <property type="entry name" value="SH2_dom_sf"/>
</dbReference>
<dbReference type="SMART" id="SM00326">
    <property type="entry name" value="SH3"/>
    <property type="match status" value="2"/>
</dbReference>
<accession>A0ABD6EF30</accession>
<dbReference type="PANTHER" id="PTHR19969">
    <property type="entry name" value="SH2-SH3 ADAPTOR PROTEIN-RELATED"/>
    <property type="match status" value="1"/>
</dbReference>
<feature type="domain" description="SH3" evidence="6">
    <location>
        <begin position="222"/>
        <end position="283"/>
    </location>
</feature>
<dbReference type="SUPFAM" id="SSF50044">
    <property type="entry name" value="SH3-domain"/>
    <property type="match status" value="2"/>
</dbReference>
<feature type="domain" description="SH2" evidence="5">
    <location>
        <begin position="15"/>
        <end position="118"/>
    </location>
</feature>
<organism evidence="7 8">
    <name type="scientific">Gnathostoma spinigerum</name>
    <dbReference type="NCBI Taxonomy" id="75299"/>
    <lineage>
        <taxon>Eukaryota</taxon>
        <taxon>Metazoa</taxon>
        <taxon>Ecdysozoa</taxon>
        <taxon>Nematoda</taxon>
        <taxon>Chromadorea</taxon>
        <taxon>Rhabditida</taxon>
        <taxon>Spirurina</taxon>
        <taxon>Gnathostomatomorpha</taxon>
        <taxon>Gnathostomatoidea</taxon>
        <taxon>Gnathostomatidae</taxon>
        <taxon>Gnathostoma</taxon>
    </lineage>
</organism>
<dbReference type="InterPro" id="IPR051184">
    <property type="entry name" value="Tyrosine-phos_adapter"/>
</dbReference>
<dbReference type="PANTHER" id="PTHR19969:SF5">
    <property type="entry name" value="CRK-LIKE PROTEIN"/>
    <property type="match status" value="1"/>
</dbReference>
<dbReference type="InterPro" id="IPR001452">
    <property type="entry name" value="SH3_domain"/>
</dbReference>
<evidence type="ECO:0000256" key="4">
    <source>
        <dbReference type="PROSITE-ProRule" id="PRU00192"/>
    </source>
</evidence>
<comment type="caution">
    <text evidence="7">The sequence shown here is derived from an EMBL/GenBank/DDBJ whole genome shotgun (WGS) entry which is preliminary data.</text>
</comment>
<dbReference type="Pfam" id="PF00017">
    <property type="entry name" value="SH2"/>
    <property type="match status" value="1"/>
</dbReference>
<dbReference type="InterPro" id="IPR000980">
    <property type="entry name" value="SH2"/>
</dbReference>
<evidence type="ECO:0000256" key="1">
    <source>
        <dbReference type="ARBA" id="ARBA00022443"/>
    </source>
</evidence>
<dbReference type="EMBL" id="JBGFUD010000932">
    <property type="protein sequence ID" value="MFH4975493.1"/>
    <property type="molecule type" value="Genomic_DNA"/>
</dbReference>
<dbReference type="Gene3D" id="2.30.30.40">
    <property type="entry name" value="SH3 Domains"/>
    <property type="match status" value="2"/>
</dbReference>
<evidence type="ECO:0000313" key="8">
    <source>
        <dbReference type="Proteomes" id="UP001608902"/>
    </source>
</evidence>
<evidence type="ECO:0000259" key="6">
    <source>
        <dbReference type="PROSITE" id="PS50002"/>
    </source>
</evidence>
<evidence type="ECO:0000256" key="3">
    <source>
        <dbReference type="PROSITE-ProRule" id="PRU00191"/>
    </source>
</evidence>
<keyword evidence="8" id="KW-1185">Reference proteome</keyword>
<evidence type="ECO:0000259" key="5">
    <source>
        <dbReference type="PROSITE" id="PS50001"/>
    </source>
</evidence>
<proteinExistence type="predicted"/>
<evidence type="ECO:0000256" key="2">
    <source>
        <dbReference type="ARBA" id="ARBA00022999"/>
    </source>
</evidence>
<dbReference type="Pfam" id="PF00018">
    <property type="entry name" value="SH3_1"/>
    <property type="match status" value="1"/>
</dbReference>
<keyword evidence="2 3" id="KW-0727">SH2 domain</keyword>
<dbReference type="PROSITE" id="PS50001">
    <property type="entry name" value="SH2"/>
    <property type="match status" value="1"/>
</dbReference>
<evidence type="ECO:0000313" key="7">
    <source>
        <dbReference type="EMBL" id="MFH4975493.1"/>
    </source>
</evidence>
<dbReference type="AlphaFoldDB" id="A0ABD6EF30"/>
<dbReference type="SMART" id="SM00252">
    <property type="entry name" value="SH2"/>
    <property type="match status" value="1"/>
</dbReference>
<dbReference type="InterPro" id="IPR036028">
    <property type="entry name" value="SH3-like_dom_sf"/>
</dbReference>
<dbReference type="Gene3D" id="3.30.505.10">
    <property type="entry name" value="SH2 domain"/>
    <property type="match status" value="1"/>
</dbReference>
<feature type="domain" description="SH3" evidence="6">
    <location>
        <begin position="117"/>
        <end position="177"/>
    </location>
</feature>
<gene>
    <name evidence="7" type="ORF">AB6A40_002202</name>
</gene>